<name>A0ABV7FPC7_9ALTE</name>
<evidence type="ECO:0000256" key="1">
    <source>
        <dbReference type="SAM" id="SignalP"/>
    </source>
</evidence>
<organism evidence="3 4">
    <name type="scientific">Agaribacter flavus</name>
    <dbReference type="NCBI Taxonomy" id="1902781"/>
    <lineage>
        <taxon>Bacteria</taxon>
        <taxon>Pseudomonadati</taxon>
        <taxon>Pseudomonadota</taxon>
        <taxon>Gammaproteobacteria</taxon>
        <taxon>Alteromonadales</taxon>
        <taxon>Alteromonadaceae</taxon>
        <taxon>Agaribacter</taxon>
    </lineage>
</organism>
<dbReference type="InterPro" id="IPR024079">
    <property type="entry name" value="MetalloPept_cat_dom_sf"/>
</dbReference>
<dbReference type="SUPFAM" id="SSF49313">
    <property type="entry name" value="Cadherin-like"/>
    <property type="match status" value="1"/>
</dbReference>
<dbReference type="Pfam" id="PF05345">
    <property type="entry name" value="He_PIG"/>
    <property type="match status" value="1"/>
</dbReference>
<feature type="domain" description="Peptidase M12B" evidence="2">
    <location>
        <begin position="210"/>
        <end position="383"/>
    </location>
</feature>
<dbReference type="EMBL" id="JBHRSW010000017">
    <property type="protein sequence ID" value="MFC3122174.1"/>
    <property type="molecule type" value="Genomic_DNA"/>
</dbReference>
<dbReference type="Gene3D" id="3.40.390.10">
    <property type="entry name" value="Collagenase (Catalytic Domain)"/>
    <property type="match status" value="1"/>
</dbReference>
<dbReference type="InterPro" id="IPR015919">
    <property type="entry name" value="Cadherin-like_sf"/>
</dbReference>
<comment type="caution">
    <text evidence="3">The sequence shown here is derived from an EMBL/GenBank/DDBJ whole genome shotgun (WGS) entry which is preliminary data.</text>
</comment>
<dbReference type="Proteomes" id="UP001595478">
    <property type="component" value="Unassembled WGS sequence"/>
</dbReference>
<evidence type="ECO:0000313" key="3">
    <source>
        <dbReference type="EMBL" id="MFC3122174.1"/>
    </source>
</evidence>
<dbReference type="PANTHER" id="PTHR11905">
    <property type="entry name" value="ADAM A DISINTEGRIN AND METALLOPROTEASE DOMAIN"/>
    <property type="match status" value="1"/>
</dbReference>
<dbReference type="PROSITE" id="PS50215">
    <property type="entry name" value="ADAM_MEPRO"/>
    <property type="match status" value="1"/>
</dbReference>
<keyword evidence="1" id="KW-0732">Signal</keyword>
<dbReference type="RefSeq" id="WP_376920307.1">
    <property type="nucleotide sequence ID" value="NZ_JBHRSW010000017.1"/>
</dbReference>
<feature type="chain" id="PRO_5046909573" evidence="1">
    <location>
        <begin position="31"/>
        <end position="796"/>
    </location>
</feature>
<dbReference type="SUPFAM" id="SSF55486">
    <property type="entry name" value="Metalloproteases ('zincins'), catalytic domain"/>
    <property type="match status" value="1"/>
</dbReference>
<evidence type="ECO:0000313" key="4">
    <source>
        <dbReference type="Proteomes" id="UP001595478"/>
    </source>
</evidence>
<dbReference type="Gene3D" id="2.60.40.10">
    <property type="entry name" value="Immunoglobulins"/>
    <property type="match status" value="1"/>
</dbReference>
<keyword evidence="4" id="KW-1185">Reference proteome</keyword>
<dbReference type="InterPro" id="IPR013783">
    <property type="entry name" value="Ig-like_fold"/>
</dbReference>
<dbReference type="Pfam" id="PF13688">
    <property type="entry name" value="Reprolysin_5"/>
    <property type="match status" value="1"/>
</dbReference>
<reference evidence="4" key="1">
    <citation type="journal article" date="2019" name="Int. J. Syst. Evol. Microbiol.">
        <title>The Global Catalogue of Microorganisms (GCM) 10K type strain sequencing project: providing services to taxonomists for standard genome sequencing and annotation.</title>
        <authorList>
            <consortium name="The Broad Institute Genomics Platform"/>
            <consortium name="The Broad Institute Genome Sequencing Center for Infectious Disease"/>
            <person name="Wu L."/>
            <person name="Ma J."/>
        </authorList>
    </citation>
    <scope>NUCLEOTIDE SEQUENCE [LARGE SCALE GENOMIC DNA]</scope>
    <source>
        <strain evidence="4">KCTC 52473</strain>
    </source>
</reference>
<dbReference type="InterPro" id="IPR001590">
    <property type="entry name" value="Peptidase_M12B"/>
</dbReference>
<feature type="signal peptide" evidence="1">
    <location>
        <begin position="1"/>
        <end position="30"/>
    </location>
</feature>
<protein>
    <submittedName>
        <fullName evidence="3">M12 family metallo-peptidase</fullName>
    </submittedName>
</protein>
<accession>A0ABV7FPC7</accession>
<sequence>MNTNFNSMDSLVCKLLVAVVMSSLSLIAFAKANLIDAHQHIHKAQLVNPSDTNLILNNNGSSTYTLQLVDKSLEFELFENKALMEIMASGIRSSDEIIYFTGNIKGNDASWARLTYQSNQVTGAYYDGNSLYLIEAYKNVASALQHRALQGHLSQLSKKNEYSTVVVDIQDVDSTKTCALHDHSDQSLLQVRSYDSFVQNLKVGFATVAREIKINLVADTNFVSSSNNATAEMLSHLNVADGIFSNQLNINIVADEVIELADNGDLTSTDAQQLLFAFRDSNIANPGVKHLFTGRNLDGSTAGIAYVGALCNRFAVGLTQRVGALTSLVFTHELGHNFGAPHDNQSGSACSSTPSGFVMNPNVSSGGREFSACSIENIQTVIEATAQRFSACLVEKVSQAPEITSTPNTSGKVNIAYLYDADGFLDLEGTAPFEFNLDIAPDGMSIDQDGKVTWMPQPSDIGTVPVQITVSNSMGHDTQFFEISVSEDDTSNDFINFNEYPINSHDLSQDKTGGAYVGDTAYTLVLEGNTWKSIPFNYTVTENTVLEFEFKSSGQAEIQGIGFGNENKINSQLSFSVYGTQTWGITDHRYLNAPNTQTFTIAVGEYIEGNYDRLVFFNDNDANKQGTNTVISNVKIYELQNTPSPREDEPAPLNLGQMNIASITGQDGNGTVTIVENGLGIELEGNKWEIFTVMDIEVQPSTVIEFEFKSTAQGEIQGLGFFNGTEINSNRAFKLLGTQEWGITDFEYTQFGQYQRFAIPVGRYFTQTSLSMTFIMDHDVSNPTGNAIFRNIVVKN</sequence>
<proteinExistence type="predicted"/>
<evidence type="ECO:0000259" key="2">
    <source>
        <dbReference type="PROSITE" id="PS50215"/>
    </source>
</evidence>
<dbReference type="PANTHER" id="PTHR11905:SF159">
    <property type="entry name" value="ADAM METALLOPROTEASE"/>
    <property type="match status" value="1"/>
</dbReference>
<gene>
    <name evidence="3" type="ORF">ACFOHL_11135</name>
</gene>